<dbReference type="OrthoDB" id="2930792at2759"/>
<accession>A0A165JIY0</accession>
<evidence type="ECO:0000313" key="2">
    <source>
        <dbReference type="Proteomes" id="UP000077266"/>
    </source>
</evidence>
<name>A0A165JIY0_EXIGL</name>
<sequence length="179" mass="19845">MSIKENPFMSEQPVPAGTFAVIRLDPAASVAALKDEQATREAKEMRPAKYLALVHMPANFSYDPKIGGHPLDLRFFLAGRGLPATPLSWAAIPISPSPPHPETGRVPLCPNGHLPWPDCYIHTIDTIDGIVSRIYLHGTPGPQFAQETYRELRLMAGTDQREYTKKLNEGELQLDLHEP</sequence>
<keyword evidence="2" id="KW-1185">Reference proteome</keyword>
<organism evidence="1 2">
    <name type="scientific">Exidia glandulosa HHB12029</name>
    <dbReference type="NCBI Taxonomy" id="1314781"/>
    <lineage>
        <taxon>Eukaryota</taxon>
        <taxon>Fungi</taxon>
        <taxon>Dikarya</taxon>
        <taxon>Basidiomycota</taxon>
        <taxon>Agaricomycotina</taxon>
        <taxon>Agaricomycetes</taxon>
        <taxon>Auriculariales</taxon>
        <taxon>Exidiaceae</taxon>
        <taxon>Exidia</taxon>
    </lineage>
</organism>
<evidence type="ECO:0000313" key="1">
    <source>
        <dbReference type="EMBL" id="KZV94910.1"/>
    </source>
</evidence>
<reference evidence="1 2" key="1">
    <citation type="journal article" date="2016" name="Mol. Biol. Evol.">
        <title>Comparative Genomics of Early-Diverging Mushroom-Forming Fungi Provides Insights into the Origins of Lignocellulose Decay Capabilities.</title>
        <authorList>
            <person name="Nagy L.G."/>
            <person name="Riley R."/>
            <person name="Tritt A."/>
            <person name="Adam C."/>
            <person name="Daum C."/>
            <person name="Floudas D."/>
            <person name="Sun H."/>
            <person name="Yadav J.S."/>
            <person name="Pangilinan J."/>
            <person name="Larsson K.H."/>
            <person name="Matsuura K."/>
            <person name="Barry K."/>
            <person name="Labutti K."/>
            <person name="Kuo R."/>
            <person name="Ohm R.A."/>
            <person name="Bhattacharya S.S."/>
            <person name="Shirouzu T."/>
            <person name="Yoshinaga Y."/>
            <person name="Martin F.M."/>
            <person name="Grigoriev I.V."/>
            <person name="Hibbett D.S."/>
        </authorList>
    </citation>
    <scope>NUCLEOTIDE SEQUENCE [LARGE SCALE GENOMIC DNA]</scope>
    <source>
        <strain evidence="1 2">HHB12029</strain>
    </source>
</reference>
<dbReference type="Proteomes" id="UP000077266">
    <property type="component" value="Unassembled WGS sequence"/>
</dbReference>
<dbReference type="EMBL" id="KV425965">
    <property type="protein sequence ID" value="KZV94910.1"/>
    <property type="molecule type" value="Genomic_DNA"/>
</dbReference>
<dbReference type="AlphaFoldDB" id="A0A165JIY0"/>
<gene>
    <name evidence="1" type="ORF">EXIGLDRAFT_834624</name>
</gene>
<dbReference type="InParanoid" id="A0A165JIY0"/>
<proteinExistence type="predicted"/>
<protein>
    <submittedName>
        <fullName evidence="1">Uncharacterized protein</fullName>
    </submittedName>
</protein>